<gene>
    <name evidence="6" type="ORF">METZ01_LOCUS138920</name>
</gene>
<protein>
    <recommendedName>
        <fullName evidence="7">Dimethylallyltransferase</fullName>
    </recommendedName>
</protein>
<dbReference type="AlphaFoldDB" id="A0A381Z9U3"/>
<organism evidence="6">
    <name type="scientific">marine metagenome</name>
    <dbReference type="NCBI Taxonomy" id="408172"/>
    <lineage>
        <taxon>unclassified sequences</taxon>
        <taxon>metagenomes</taxon>
        <taxon>ecological metagenomes</taxon>
    </lineage>
</organism>
<keyword evidence="3" id="KW-0808">Transferase</keyword>
<dbReference type="GO" id="GO:0008299">
    <property type="term" value="P:isoprenoid biosynthetic process"/>
    <property type="evidence" value="ECO:0007669"/>
    <property type="project" value="InterPro"/>
</dbReference>
<dbReference type="PROSITE" id="PS00723">
    <property type="entry name" value="POLYPRENYL_SYNTHASE_1"/>
    <property type="match status" value="1"/>
</dbReference>
<dbReference type="PANTHER" id="PTHR12001">
    <property type="entry name" value="GERANYLGERANYL PYROPHOSPHATE SYNTHASE"/>
    <property type="match status" value="1"/>
</dbReference>
<dbReference type="Pfam" id="PF00348">
    <property type="entry name" value="polyprenyl_synt"/>
    <property type="match status" value="1"/>
</dbReference>
<proteinExistence type="inferred from homology"/>
<comment type="similarity">
    <text evidence="2">Belongs to the FPP/GGPP synthase family.</text>
</comment>
<dbReference type="SUPFAM" id="SSF48576">
    <property type="entry name" value="Terpenoid synthases"/>
    <property type="match status" value="1"/>
</dbReference>
<dbReference type="InterPro" id="IPR000092">
    <property type="entry name" value="Polyprenyl_synt"/>
</dbReference>
<dbReference type="CDD" id="cd00685">
    <property type="entry name" value="Trans_IPPS_HT"/>
    <property type="match status" value="1"/>
</dbReference>
<dbReference type="SFLD" id="SFLDS00005">
    <property type="entry name" value="Isoprenoid_Synthase_Type_I"/>
    <property type="match status" value="1"/>
</dbReference>
<dbReference type="PANTHER" id="PTHR12001:SF69">
    <property type="entry name" value="ALL TRANS-POLYPRENYL-DIPHOSPHATE SYNTHASE PDSS1"/>
    <property type="match status" value="1"/>
</dbReference>
<keyword evidence="5" id="KW-0460">Magnesium</keyword>
<dbReference type="GO" id="GO:0046872">
    <property type="term" value="F:metal ion binding"/>
    <property type="evidence" value="ECO:0007669"/>
    <property type="project" value="UniProtKB-KW"/>
</dbReference>
<dbReference type="Gene3D" id="1.10.600.10">
    <property type="entry name" value="Farnesyl Diphosphate Synthase"/>
    <property type="match status" value="1"/>
</dbReference>
<accession>A0A381Z9U3</accession>
<dbReference type="PROSITE" id="PS00444">
    <property type="entry name" value="POLYPRENYL_SYNTHASE_2"/>
    <property type="match status" value="1"/>
</dbReference>
<evidence type="ECO:0000313" key="6">
    <source>
        <dbReference type="EMBL" id="SVA86066.1"/>
    </source>
</evidence>
<evidence type="ECO:0000256" key="3">
    <source>
        <dbReference type="ARBA" id="ARBA00022679"/>
    </source>
</evidence>
<evidence type="ECO:0000256" key="1">
    <source>
        <dbReference type="ARBA" id="ARBA00001946"/>
    </source>
</evidence>
<name>A0A381Z9U3_9ZZZZ</name>
<keyword evidence="4" id="KW-0479">Metal-binding</keyword>
<evidence type="ECO:0000256" key="2">
    <source>
        <dbReference type="ARBA" id="ARBA00006706"/>
    </source>
</evidence>
<comment type="cofactor">
    <cofactor evidence="1">
        <name>Mg(2+)</name>
        <dbReference type="ChEBI" id="CHEBI:18420"/>
    </cofactor>
</comment>
<evidence type="ECO:0000256" key="4">
    <source>
        <dbReference type="ARBA" id="ARBA00022723"/>
    </source>
</evidence>
<reference evidence="6" key="1">
    <citation type="submission" date="2018-05" db="EMBL/GenBank/DDBJ databases">
        <authorList>
            <person name="Lanie J.A."/>
            <person name="Ng W.-L."/>
            <person name="Kazmierczak K.M."/>
            <person name="Andrzejewski T.M."/>
            <person name="Davidsen T.M."/>
            <person name="Wayne K.J."/>
            <person name="Tettelin H."/>
            <person name="Glass J.I."/>
            <person name="Rusch D."/>
            <person name="Podicherti R."/>
            <person name="Tsui H.-C.T."/>
            <person name="Winkler M.E."/>
        </authorList>
    </citation>
    <scope>NUCLEOTIDE SEQUENCE</scope>
</reference>
<dbReference type="EMBL" id="UINC01020511">
    <property type="protein sequence ID" value="SVA86066.1"/>
    <property type="molecule type" value="Genomic_DNA"/>
</dbReference>
<dbReference type="GO" id="GO:0004659">
    <property type="term" value="F:prenyltransferase activity"/>
    <property type="evidence" value="ECO:0007669"/>
    <property type="project" value="InterPro"/>
</dbReference>
<dbReference type="InterPro" id="IPR033749">
    <property type="entry name" value="Polyprenyl_synt_CS"/>
</dbReference>
<evidence type="ECO:0008006" key="7">
    <source>
        <dbReference type="Google" id="ProtNLM"/>
    </source>
</evidence>
<evidence type="ECO:0000256" key="5">
    <source>
        <dbReference type="ARBA" id="ARBA00022842"/>
    </source>
</evidence>
<sequence>MRNINKSTQKELDRVQNIINKELITEQTIKEIYDYIFQSEGKKTRALISLLSSRSKNTTLSKRIQLASVIELLHTATLVHDDVVDESNLRRGSKSVNQVWTNSYSVLIGDFIYSKAFILMVKLNQAGILGELASATNDIARGEMIQLEMYEKKLALTLADLLKVSYLKTGRLFEASAKTGAILAGAKNNEIKNFGLLGRSLGIAFQIQDDILDYKSLKLNTGKPVLKDFKEGKITFPLFYAIQNATLKDKKFLLDNLGKKNIALSKQKKIYDLVISKPSIKETQALLEQYLCETKKYLSKLNNHPSYNEMLNLINFSKKRRK</sequence>
<dbReference type="InterPro" id="IPR008949">
    <property type="entry name" value="Isoprenoid_synthase_dom_sf"/>
</dbReference>